<dbReference type="OrthoDB" id="5427350at2759"/>
<dbReference type="InterPro" id="IPR011047">
    <property type="entry name" value="Quinoprotein_ADH-like_sf"/>
</dbReference>
<sequence length="612" mass="67734">MPSFLYQSILLCISLFLTLSLAIIEPVSSDDLMSFVTRPEIKPPKFDVKVYDKDKVSPGYWFVAPYAVIDPEAPSKKWSPCQVGPHIYDAEGSYEICITVPRLVRCMPLRQPQHLRLQSRRQHRRKPAPLLHRAARLQRHAKKGAGLILSETYEHETVVPVTNDLDAFNMHEFNILHGGKTALACTYRTEVLDFADLGMPGQSGRVIVGGFEEIDVATGNIIFEWKSSDHVSLSESDFATPATPEQAGSGWDYIHVNSVDKNAEGDYLLSARFTNTIYLISGKDGHIIWRLGGKRSDFVLQDFSFYRQHHARFVESNSTHTIISFLNNASDEGSQREDVSAALFVALDTASRPMTASVIRRYERPDGGLTRLRGDVQLLSNGNIFVGWSQQGYHSEFTPNGTCVMEARFVSDRFSTYRAYKFHFVGRPVEPPVVKAAVYGSTSSDLTTIVYVSWNGATEVASWNFYAKADATGPSVFIGSAARSGFETMFIADGYMDWISADAVDAEGNILGTSDVVRTSVPEDWFAAGFNQLPVPDDPAVDVDGVESDSKSADWMSENVLAPVGAFTLLVILAGVLVGFATFVLRVFRQFQNQAYSEVPGEDELGESTEMA</sequence>
<evidence type="ECO:0000313" key="3">
    <source>
        <dbReference type="EMBL" id="KKA19404.1"/>
    </source>
</evidence>
<dbReference type="Proteomes" id="UP000053958">
    <property type="component" value="Unassembled WGS sequence"/>
</dbReference>
<dbReference type="GeneID" id="25318906"/>
<protein>
    <recommendedName>
        <fullName evidence="5">ASST-domain-containing protein</fullName>
    </recommendedName>
</protein>
<dbReference type="AlphaFoldDB" id="A0A0F4YME6"/>
<accession>A0A0F4YME6</accession>
<feature type="chain" id="PRO_5002481898" description="ASST-domain-containing protein" evidence="2">
    <location>
        <begin position="30"/>
        <end position="612"/>
    </location>
</feature>
<feature type="signal peptide" evidence="2">
    <location>
        <begin position="1"/>
        <end position="29"/>
    </location>
</feature>
<dbReference type="InterPro" id="IPR039535">
    <property type="entry name" value="ASST-like"/>
</dbReference>
<dbReference type="Pfam" id="PF14269">
    <property type="entry name" value="Arylsulfotran_2"/>
    <property type="match status" value="1"/>
</dbReference>
<keyword evidence="1" id="KW-0812">Transmembrane</keyword>
<evidence type="ECO:0000256" key="2">
    <source>
        <dbReference type="SAM" id="SignalP"/>
    </source>
</evidence>
<keyword evidence="2" id="KW-0732">Signal</keyword>
<evidence type="ECO:0000313" key="4">
    <source>
        <dbReference type="Proteomes" id="UP000053958"/>
    </source>
</evidence>
<evidence type="ECO:0008006" key="5">
    <source>
        <dbReference type="Google" id="ProtNLM"/>
    </source>
</evidence>
<proteinExistence type="predicted"/>
<dbReference type="EMBL" id="LASV01000351">
    <property type="protein sequence ID" value="KKA19404.1"/>
    <property type="molecule type" value="Genomic_DNA"/>
</dbReference>
<dbReference type="PANTHER" id="PTHR35340:SF8">
    <property type="entry name" value="ASST-DOMAIN-CONTAINING PROTEIN"/>
    <property type="match status" value="1"/>
</dbReference>
<keyword evidence="1" id="KW-0472">Membrane</keyword>
<keyword evidence="1" id="KW-1133">Transmembrane helix</keyword>
<gene>
    <name evidence="3" type="ORF">T310_6605</name>
</gene>
<reference evidence="3 4" key="1">
    <citation type="submission" date="2015-04" db="EMBL/GenBank/DDBJ databases">
        <authorList>
            <person name="Heijne W.H."/>
            <person name="Fedorova N.D."/>
            <person name="Nierman W.C."/>
            <person name="Vollebregt A.W."/>
            <person name="Zhao Z."/>
            <person name="Wu L."/>
            <person name="Kumar M."/>
            <person name="Stam H."/>
            <person name="van den Berg M.A."/>
            <person name="Pel H.J."/>
        </authorList>
    </citation>
    <scope>NUCLEOTIDE SEQUENCE [LARGE SCALE GENOMIC DNA]</scope>
    <source>
        <strain evidence="3 4">CBS 393.64</strain>
    </source>
</reference>
<dbReference type="RefSeq" id="XP_013326016.1">
    <property type="nucleotide sequence ID" value="XM_013470562.1"/>
</dbReference>
<feature type="transmembrane region" description="Helical" evidence="1">
    <location>
        <begin position="560"/>
        <end position="585"/>
    </location>
</feature>
<comment type="caution">
    <text evidence="3">The sequence shown here is derived from an EMBL/GenBank/DDBJ whole genome shotgun (WGS) entry which is preliminary data.</text>
</comment>
<name>A0A0F4YME6_RASE3</name>
<dbReference type="STRING" id="1408163.A0A0F4YME6"/>
<dbReference type="SUPFAM" id="SSF50998">
    <property type="entry name" value="Quinoprotein alcohol dehydrogenase-like"/>
    <property type="match status" value="1"/>
</dbReference>
<dbReference type="PANTHER" id="PTHR35340">
    <property type="entry name" value="PQQ ENZYME REPEAT PROTEIN-RELATED"/>
    <property type="match status" value="1"/>
</dbReference>
<evidence type="ECO:0000256" key="1">
    <source>
        <dbReference type="SAM" id="Phobius"/>
    </source>
</evidence>
<dbReference type="InterPro" id="IPR053143">
    <property type="entry name" value="Arylsulfate_ST"/>
</dbReference>
<keyword evidence="4" id="KW-1185">Reference proteome</keyword>
<organism evidence="3 4">
    <name type="scientific">Rasamsonia emersonii (strain ATCC 16479 / CBS 393.64 / IMI 116815)</name>
    <dbReference type="NCBI Taxonomy" id="1408163"/>
    <lineage>
        <taxon>Eukaryota</taxon>
        <taxon>Fungi</taxon>
        <taxon>Dikarya</taxon>
        <taxon>Ascomycota</taxon>
        <taxon>Pezizomycotina</taxon>
        <taxon>Eurotiomycetes</taxon>
        <taxon>Eurotiomycetidae</taxon>
        <taxon>Eurotiales</taxon>
        <taxon>Trichocomaceae</taxon>
        <taxon>Rasamsonia</taxon>
    </lineage>
</organism>